<evidence type="ECO:0000313" key="2">
    <source>
        <dbReference type="Proteomes" id="UP000217182"/>
    </source>
</evidence>
<gene>
    <name evidence="1" type="ORF">AWC35_11805</name>
</gene>
<organism evidence="1 2">
    <name type="scientific">Gibbsiella quercinecans</name>
    <dbReference type="NCBI Taxonomy" id="929813"/>
    <lineage>
        <taxon>Bacteria</taxon>
        <taxon>Pseudomonadati</taxon>
        <taxon>Pseudomonadota</taxon>
        <taxon>Gammaproteobacteria</taxon>
        <taxon>Enterobacterales</taxon>
        <taxon>Yersiniaceae</taxon>
        <taxon>Gibbsiella</taxon>
    </lineage>
</organism>
<name>A0A250B1Y2_9GAMM</name>
<keyword evidence="2" id="KW-1185">Reference proteome</keyword>
<dbReference type="AlphaFoldDB" id="A0A250B1Y2"/>
<dbReference type="Proteomes" id="UP000217182">
    <property type="component" value="Chromosome"/>
</dbReference>
<protein>
    <submittedName>
        <fullName evidence="1">Uncharacterized protein</fullName>
    </submittedName>
</protein>
<dbReference type="KEGG" id="gqu:AWC35_11805"/>
<reference evidence="1 2" key="1">
    <citation type="submission" date="2016-01" db="EMBL/GenBank/DDBJ databases">
        <authorList>
            <person name="Oliw E.H."/>
        </authorList>
    </citation>
    <scope>NUCLEOTIDE SEQUENCE [LARGE SCALE GENOMIC DNA]</scope>
    <source>
        <strain evidence="1 2">FRB97</strain>
    </source>
</reference>
<dbReference type="OrthoDB" id="7840117at2"/>
<proteinExistence type="predicted"/>
<dbReference type="RefSeq" id="WP_095846569.1">
    <property type="nucleotide sequence ID" value="NZ_CP014136.1"/>
</dbReference>
<accession>A0A250B1Y2</accession>
<evidence type="ECO:0000313" key="1">
    <source>
        <dbReference type="EMBL" id="ATA19962.1"/>
    </source>
</evidence>
<sequence length="247" mass="28093">MSLEKYIQEIIESKASYVSSFKYDDISESILLEIPLDKIREVSSKNFTSKRQIKNLSKKIELLTKRKVIISYRQSEKINNLEIGLKEIISIKSGNVISNLSISMIDESNCIVWIFTSESLSAEKKDEIKNQAKKFLHSALIIVNETYFAPPKKEEPSAMAIMRTLKILSPAQTTPLKIALEARDFNVPSEKWLLSKLDYLRKRKFIVRNTDGSYALSGNGIAIVPTSSSKSSSDIERILSLARRKVW</sequence>
<dbReference type="EMBL" id="CP014136">
    <property type="protein sequence ID" value="ATA19962.1"/>
    <property type="molecule type" value="Genomic_DNA"/>
</dbReference>